<reference evidence="3" key="1">
    <citation type="journal article" date="2009" name="Science">
        <title>The B73 maize genome: complexity, diversity, and dynamics.</title>
        <authorList>
            <person name="Schnable P.S."/>
            <person name="Ware D."/>
            <person name="Fulton R.S."/>
            <person name="Stein J.C."/>
            <person name="Wei F."/>
            <person name="Pasternak S."/>
            <person name="Liang C."/>
            <person name="Zhang J."/>
            <person name="Fulton L."/>
            <person name="Graves T.A."/>
            <person name="Minx P."/>
            <person name="Reily A.D."/>
            <person name="Courtney L."/>
            <person name="Kruchowski S.S."/>
            <person name="Tomlinson C."/>
            <person name="Strong C."/>
            <person name="Delehaunty K."/>
            <person name="Fronick C."/>
            <person name="Courtney B."/>
            <person name="Rock S.M."/>
            <person name="Belter E."/>
            <person name="Du F."/>
            <person name="Kim K."/>
            <person name="Abbott R.M."/>
            <person name="Cotton M."/>
            <person name="Levy A."/>
            <person name="Marchetto P."/>
            <person name="Ochoa K."/>
            <person name="Jackson S.M."/>
            <person name="Gillam B."/>
            <person name="Chen W."/>
            <person name="Yan L."/>
            <person name="Higginbotham J."/>
            <person name="Cardenas M."/>
            <person name="Waligorski J."/>
            <person name="Applebaum E."/>
            <person name="Phelps L."/>
            <person name="Falcone J."/>
            <person name="Kanchi K."/>
            <person name="Thane T."/>
            <person name="Scimone A."/>
            <person name="Thane N."/>
            <person name="Henke J."/>
            <person name="Wang T."/>
            <person name="Ruppert J."/>
            <person name="Shah N."/>
            <person name="Rotter K."/>
            <person name="Hodges J."/>
            <person name="Ingenthron E."/>
            <person name="Cordes M."/>
            <person name="Kohlberg S."/>
            <person name="Sgro J."/>
            <person name="Delgado B."/>
            <person name="Mead K."/>
            <person name="Chinwalla A."/>
            <person name="Leonard S."/>
            <person name="Crouse K."/>
            <person name="Collura K."/>
            <person name="Kudrna D."/>
            <person name="Currie J."/>
            <person name="He R."/>
            <person name="Angelova A."/>
            <person name="Rajasekar S."/>
            <person name="Mueller T."/>
            <person name="Lomeli R."/>
            <person name="Scara G."/>
            <person name="Ko A."/>
            <person name="Delaney K."/>
            <person name="Wissotski M."/>
            <person name="Lopez G."/>
            <person name="Campos D."/>
            <person name="Braidotti M."/>
            <person name="Ashley E."/>
            <person name="Golser W."/>
            <person name="Kim H."/>
            <person name="Lee S."/>
            <person name="Lin J."/>
            <person name="Dujmic Z."/>
            <person name="Kim W."/>
            <person name="Talag J."/>
            <person name="Zuccolo A."/>
            <person name="Fan C."/>
            <person name="Sebastian A."/>
            <person name="Kramer M."/>
            <person name="Spiegel L."/>
            <person name="Nascimento L."/>
            <person name="Zutavern T."/>
            <person name="Miller B."/>
            <person name="Ambroise C."/>
            <person name="Muller S."/>
            <person name="Spooner W."/>
            <person name="Narechania A."/>
            <person name="Ren L."/>
            <person name="Wei S."/>
            <person name="Kumari S."/>
            <person name="Faga B."/>
            <person name="Levy M.J."/>
            <person name="McMahan L."/>
            <person name="Van Buren P."/>
            <person name="Vaughn M.W."/>
            <person name="Ying K."/>
            <person name="Yeh C.-T."/>
            <person name="Emrich S.J."/>
            <person name="Jia Y."/>
            <person name="Kalyanaraman A."/>
            <person name="Hsia A.-P."/>
            <person name="Barbazuk W.B."/>
            <person name="Baucom R.S."/>
            <person name="Brutnell T.P."/>
            <person name="Carpita N.C."/>
            <person name="Chaparro C."/>
            <person name="Chia J.-M."/>
            <person name="Deragon J.-M."/>
            <person name="Estill J.C."/>
            <person name="Fu Y."/>
            <person name="Jeddeloh J.A."/>
            <person name="Han Y."/>
            <person name="Lee H."/>
            <person name="Li P."/>
            <person name="Lisch D.R."/>
            <person name="Liu S."/>
            <person name="Liu Z."/>
            <person name="Nagel D.H."/>
            <person name="McCann M.C."/>
            <person name="SanMiguel P."/>
            <person name="Myers A.M."/>
            <person name="Nettleton D."/>
            <person name="Nguyen J."/>
            <person name="Penning B.W."/>
            <person name="Ponnala L."/>
            <person name="Schneider K.L."/>
            <person name="Schwartz D.C."/>
            <person name="Sharma A."/>
            <person name="Soderlund C."/>
            <person name="Springer N.M."/>
            <person name="Sun Q."/>
            <person name="Wang H."/>
            <person name="Waterman M."/>
            <person name="Westerman R."/>
            <person name="Wolfgruber T.K."/>
            <person name="Yang L."/>
            <person name="Yu Y."/>
            <person name="Zhang L."/>
            <person name="Zhou S."/>
            <person name="Zhu Q."/>
            <person name="Bennetzen J.L."/>
            <person name="Dawe R.K."/>
            <person name="Jiang J."/>
            <person name="Jiang N."/>
            <person name="Presting G.G."/>
            <person name="Wessler S.R."/>
            <person name="Aluru S."/>
            <person name="Martienssen R.A."/>
            <person name="Clifton S.W."/>
            <person name="McCombie W.R."/>
            <person name="Wing R.A."/>
            <person name="Wilson R.K."/>
        </authorList>
    </citation>
    <scope>NUCLEOTIDE SEQUENCE [LARGE SCALE GENOMIC DNA]</scope>
    <source>
        <strain evidence="3">cv. B73</strain>
    </source>
</reference>
<evidence type="ECO:0000256" key="1">
    <source>
        <dbReference type="SAM" id="MobiDB-lite"/>
    </source>
</evidence>
<dbReference type="EnsemblPlants" id="Zm00001eb347820_T001">
    <property type="protein sequence ID" value="Zm00001eb347820_P001"/>
    <property type="gene ID" value="Zm00001eb347820"/>
</dbReference>
<proteinExistence type="predicted"/>
<dbReference type="InParanoid" id="A0A804QMF8"/>
<reference evidence="2" key="3">
    <citation type="submission" date="2021-05" db="UniProtKB">
        <authorList>
            <consortium name="EnsemblPlants"/>
        </authorList>
    </citation>
    <scope>IDENTIFICATION</scope>
    <source>
        <strain evidence="2">cv. B73</strain>
    </source>
</reference>
<feature type="compositionally biased region" description="Polar residues" evidence="1">
    <location>
        <begin position="16"/>
        <end position="28"/>
    </location>
</feature>
<feature type="compositionally biased region" description="Pro residues" evidence="1">
    <location>
        <begin position="245"/>
        <end position="260"/>
    </location>
</feature>
<feature type="compositionally biased region" description="Polar residues" evidence="1">
    <location>
        <begin position="37"/>
        <end position="48"/>
    </location>
</feature>
<dbReference type="Proteomes" id="UP000007305">
    <property type="component" value="Chromosome 8"/>
</dbReference>
<organism evidence="2 3">
    <name type="scientific">Zea mays</name>
    <name type="common">Maize</name>
    <dbReference type="NCBI Taxonomy" id="4577"/>
    <lineage>
        <taxon>Eukaryota</taxon>
        <taxon>Viridiplantae</taxon>
        <taxon>Streptophyta</taxon>
        <taxon>Embryophyta</taxon>
        <taxon>Tracheophyta</taxon>
        <taxon>Spermatophyta</taxon>
        <taxon>Magnoliopsida</taxon>
        <taxon>Liliopsida</taxon>
        <taxon>Poales</taxon>
        <taxon>Poaceae</taxon>
        <taxon>PACMAD clade</taxon>
        <taxon>Panicoideae</taxon>
        <taxon>Andropogonodae</taxon>
        <taxon>Andropogoneae</taxon>
        <taxon>Tripsacinae</taxon>
        <taxon>Zea</taxon>
    </lineage>
</organism>
<feature type="compositionally biased region" description="Polar residues" evidence="1">
    <location>
        <begin position="79"/>
        <end position="88"/>
    </location>
</feature>
<feature type="compositionally biased region" description="Pro residues" evidence="1">
    <location>
        <begin position="285"/>
        <end position="297"/>
    </location>
</feature>
<keyword evidence="3" id="KW-1185">Reference proteome</keyword>
<dbReference type="AlphaFoldDB" id="A0A804QMF8"/>
<name>A0A804QMF8_MAIZE</name>
<reference evidence="2" key="2">
    <citation type="submission" date="2019-07" db="EMBL/GenBank/DDBJ databases">
        <authorList>
            <person name="Seetharam A."/>
            <person name="Woodhouse M."/>
            <person name="Cannon E."/>
        </authorList>
    </citation>
    <scope>NUCLEOTIDE SEQUENCE [LARGE SCALE GENOMIC DNA]</scope>
    <source>
        <strain evidence="2">cv. B73</strain>
    </source>
</reference>
<dbReference type="Gramene" id="Zm00001eb347820_T001">
    <property type="protein sequence ID" value="Zm00001eb347820_P001"/>
    <property type="gene ID" value="Zm00001eb347820"/>
</dbReference>
<feature type="compositionally biased region" description="Basic and acidic residues" evidence="1">
    <location>
        <begin position="213"/>
        <end position="225"/>
    </location>
</feature>
<evidence type="ECO:0000313" key="3">
    <source>
        <dbReference type="Proteomes" id="UP000007305"/>
    </source>
</evidence>
<feature type="compositionally biased region" description="Basic and acidic residues" evidence="1">
    <location>
        <begin position="103"/>
        <end position="113"/>
    </location>
</feature>
<accession>A0A804QMF8</accession>
<feature type="compositionally biased region" description="Basic and acidic residues" evidence="1">
    <location>
        <begin position="123"/>
        <end position="140"/>
    </location>
</feature>
<feature type="region of interest" description="Disordered" evidence="1">
    <location>
        <begin position="213"/>
        <end position="302"/>
    </location>
</feature>
<sequence length="336" mass="36186">MVGAPAVKTVPGDKFQATQRPASPNRPRSSTRDSAEAPQTRSEPPTSSKHPRRRQWRMNSAVFAVKEGNGWHDEGVKFQDSQSGSVTEGGSVCRKRATPPAQRRTDPSLREGDSPAGRGLSKRAAEDKRRDVTEEEKEDKLQFLETLPKRRPHLYWCTVLPSEPYAISAILPTSIRPFLLPTPSKENGDGEDLLPLCSAINARGQGLYAISKVAEDPHPPPHADPHSITGGDGIHRAAFPASIHCPPPSPHADPRSPPSTPASICGGVRGTVRDISMEDAEDPRPPPSTEASPPPLPAHNASLLSRLSPPLASSLPHCHASVALWNVVQALAELHQ</sequence>
<evidence type="ECO:0000313" key="2">
    <source>
        <dbReference type="EnsemblPlants" id="Zm00001eb347820_P001"/>
    </source>
</evidence>
<feature type="region of interest" description="Disordered" evidence="1">
    <location>
        <begin position="1"/>
        <end position="140"/>
    </location>
</feature>
<protein>
    <submittedName>
        <fullName evidence="2">Uncharacterized protein</fullName>
    </submittedName>
</protein>